<dbReference type="InterPro" id="IPR016181">
    <property type="entry name" value="Acyl_CoA_acyltransferase"/>
</dbReference>
<dbReference type="HOGENOM" id="CLU_013985_3_4_10"/>
<dbReference type="OrthoDB" id="9788916at2"/>
<dbReference type="STRING" id="388413.ALPR1_02675"/>
<evidence type="ECO:0000313" key="2">
    <source>
        <dbReference type="EMBL" id="EAZ82110.1"/>
    </source>
</evidence>
<keyword evidence="3" id="KW-1185">Reference proteome</keyword>
<gene>
    <name evidence="2" type="ORF">ALPR1_02675</name>
</gene>
<dbReference type="RefSeq" id="WP_008198200.1">
    <property type="nucleotide sequence ID" value="NZ_CM001023.1"/>
</dbReference>
<dbReference type="eggNOG" id="COG1670">
    <property type="taxonomic scope" value="Bacteria"/>
</dbReference>
<dbReference type="Pfam" id="PF13302">
    <property type="entry name" value="Acetyltransf_3"/>
    <property type="match status" value="1"/>
</dbReference>
<proteinExistence type="predicted"/>
<dbReference type="InterPro" id="IPR000182">
    <property type="entry name" value="GNAT_dom"/>
</dbReference>
<dbReference type="EMBL" id="CM001023">
    <property type="protein sequence ID" value="EAZ82110.1"/>
    <property type="molecule type" value="Genomic_DNA"/>
</dbReference>
<name>A3HVD8_9BACT</name>
<organism evidence="2 3">
    <name type="scientific">Algoriphagus machipongonensis</name>
    <dbReference type="NCBI Taxonomy" id="388413"/>
    <lineage>
        <taxon>Bacteria</taxon>
        <taxon>Pseudomonadati</taxon>
        <taxon>Bacteroidota</taxon>
        <taxon>Cytophagia</taxon>
        <taxon>Cytophagales</taxon>
        <taxon>Cyclobacteriaceae</taxon>
        <taxon>Algoriphagus</taxon>
    </lineage>
</organism>
<accession>A3HVD8</accession>
<dbReference type="EMBL" id="AAXU02000001">
    <property type="protein sequence ID" value="EAZ82110.1"/>
    <property type="molecule type" value="Genomic_DNA"/>
</dbReference>
<feature type="domain" description="N-acetyltransferase" evidence="1">
    <location>
        <begin position="17"/>
        <end position="167"/>
    </location>
</feature>
<comment type="caution">
    <text evidence="2">The sequence shown here is derived from an EMBL/GenBank/DDBJ whole genome shotgun (WGS) entry which is preliminary data.</text>
</comment>
<dbReference type="Gene3D" id="3.40.630.30">
    <property type="match status" value="1"/>
</dbReference>
<dbReference type="SUPFAM" id="SSF55729">
    <property type="entry name" value="Acyl-CoA N-acyltransferases (Nat)"/>
    <property type="match status" value="1"/>
</dbReference>
<protein>
    <submittedName>
        <fullName evidence="2">Acetyltransferase, GNAT family</fullName>
    </submittedName>
</protein>
<evidence type="ECO:0000259" key="1">
    <source>
        <dbReference type="PROSITE" id="PS51186"/>
    </source>
</evidence>
<dbReference type="Proteomes" id="UP000003919">
    <property type="component" value="Chromosome"/>
</dbReference>
<sequence>MIIAGERAISLVTWNESHFHQLYPLANNPKIAMNLKDSFPQPYTIHDARYWIEHNQKFNPPQNFAIEFEGKLAGAIGSDRGSDELRTNMELGFWIGEPYWGKGIACEAVKLYTKFIFEKFDIQRIFAQVYDFNGQSMNVLEKAGYIPEAILKRAFIKNGVIGDIFQYVIVRGEDGN</sequence>
<dbReference type="GO" id="GO:0016747">
    <property type="term" value="F:acyltransferase activity, transferring groups other than amino-acyl groups"/>
    <property type="evidence" value="ECO:0007669"/>
    <property type="project" value="InterPro"/>
</dbReference>
<dbReference type="PANTHER" id="PTHR43328">
    <property type="entry name" value="ACETYLTRANSFERASE-RELATED"/>
    <property type="match status" value="1"/>
</dbReference>
<dbReference type="PANTHER" id="PTHR43328:SF1">
    <property type="entry name" value="N-ACETYLTRANSFERASE DOMAIN-CONTAINING PROTEIN"/>
    <property type="match status" value="1"/>
</dbReference>
<dbReference type="PROSITE" id="PS51186">
    <property type="entry name" value="GNAT"/>
    <property type="match status" value="1"/>
</dbReference>
<evidence type="ECO:0000313" key="3">
    <source>
        <dbReference type="Proteomes" id="UP000003919"/>
    </source>
</evidence>
<reference evidence="2 3" key="1">
    <citation type="journal article" date="2011" name="J. Bacteriol.">
        <title>Complete genome sequence of Algoriphagus sp. PR1, bacterial prey of a colony-forming choanoflagellate.</title>
        <authorList>
            <person name="Alegado R.A."/>
            <person name="Ferriera S."/>
            <person name="Nusbaum C."/>
            <person name="Young S.K."/>
            <person name="Zeng Q."/>
            <person name="Imamovic A."/>
            <person name="Fairclough S.R."/>
            <person name="King N."/>
        </authorList>
    </citation>
    <scope>NUCLEOTIDE SEQUENCE [LARGE SCALE GENOMIC DNA]</scope>
    <source>
        <strain evidence="2 3">PR1</strain>
    </source>
</reference>
<dbReference type="AlphaFoldDB" id="A3HVD8"/>